<comment type="caution">
    <text evidence="3">The sequence shown here is derived from an EMBL/GenBank/DDBJ whole genome shotgun (WGS) entry which is preliminary data.</text>
</comment>
<dbReference type="Proteomes" id="UP000789570">
    <property type="component" value="Unassembled WGS sequence"/>
</dbReference>
<proteinExistence type="predicted"/>
<dbReference type="AlphaFoldDB" id="A0A9N9EWM3"/>
<feature type="transmembrane region" description="Helical" evidence="1">
    <location>
        <begin position="85"/>
        <end position="104"/>
    </location>
</feature>
<dbReference type="InterPro" id="IPR056019">
    <property type="entry name" value="DUF7598"/>
</dbReference>
<sequence length="164" mass="18610">MPINTTWLLLNTLRVLSIISLFLVITTCIIVNVKGFPGLGKSNTIFQFFNRIFIGVEALILIFTEIGWPRRIFHWFPMLDETHTWTFFGLLQTAMGSLILGYDSGIGSQKFLGQSLFLFIVVPGWFVFIIGIIYMFCGAFGGVSLRSRRSFGKSEKSRPPPYNL</sequence>
<evidence type="ECO:0000256" key="1">
    <source>
        <dbReference type="SAM" id="Phobius"/>
    </source>
</evidence>
<protein>
    <submittedName>
        <fullName evidence="3">7274_t:CDS:1</fullName>
    </submittedName>
</protein>
<dbReference type="OrthoDB" id="5327148at2759"/>
<reference evidence="3" key="1">
    <citation type="submission" date="2021-06" db="EMBL/GenBank/DDBJ databases">
        <authorList>
            <person name="Kallberg Y."/>
            <person name="Tangrot J."/>
            <person name="Rosling A."/>
        </authorList>
    </citation>
    <scope>NUCLEOTIDE SEQUENCE</scope>
    <source>
        <strain evidence="3">UK204</strain>
    </source>
</reference>
<dbReference type="EMBL" id="CAJVPQ010000618">
    <property type="protein sequence ID" value="CAG8496870.1"/>
    <property type="molecule type" value="Genomic_DNA"/>
</dbReference>
<name>A0A9N9EWM3_9GLOM</name>
<evidence type="ECO:0000313" key="4">
    <source>
        <dbReference type="Proteomes" id="UP000789570"/>
    </source>
</evidence>
<keyword evidence="4" id="KW-1185">Reference proteome</keyword>
<feature type="domain" description="DUF7598" evidence="2">
    <location>
        <begin position="7"/>
        <end position="139"/>
    </location>
</feature>
<gene>
    <name evidence="3" type="ORF">FCALED_LOCUS3502</name>
</gene>
<keyword evidence="1" id="KW-1133">Transmembrane helix</keyword>
<evidence type="ECO:0000313" key="3">
    <source>
        <dbReference type="EMBL" id="CAG8496870.1"/>
    </source>
</evidence>
<dbReference type="Pfam" id="PF24535">
    <property type="entry name" value="DUF7598"/>
    <property type="match status" value="1"/>
</dbReference>
<feature type="transmembrane region" description="Helical" evidence="1">
    <location>
        <begin position="12"/>
        <end position="33"/>
    </location>
</feature>
<keyword evidence="1" id="KW-0472">Membrane</keyword>
<organism evidence="3 4">
    <name type="scientific">Funneliformis caledonium</name>
    <dbReference type="NCBI Taxonomy" id="1117310"/>
    <lineage>
        <taxon>Eukaryota</taxon>
        <taxon>Fungi</taxon>
        <taxon>Fungi incertae sedis</taxon>
        <taxon>Mucoromycota</taxon>
        <taxon>Glomeromycotina</taxon>
        <taxon>Glomeromycetes</taxon>
        <taxon>Glomerales</taxon>
        <taxon>Glomeraceae</taxon>
        <taxon>Funneliformis</taxon>
    </lineage>
</organism>
<evidence type="ECO:0000259" key="2">
    <source>
        <dbReference type="Pfam" id="PF24535"/>
    </source>
</evidence>
<keyword evidence="1" id="KW-0812">Transmembrane</keyword>
<feature type="transmembrane region" description="Helical" evidence="1">
    <location>
        <begin position="116"/>
        <end position="143"/>
    </location>
</feature>
<feature type="transmembrane region" description="Helical" evidence="1">
    <location>
        <begin position="45"/>
        <end position="64"/>
    </location>
</feature>
<accession>A0A9N9EWM3</accession>